<keyword evidence="1" id="KW-1133">Transmembrane helix</keyword>
<reference evidence="3" key="1">
    <citation type="journal article" date="2019" name="Int. J. Syst. Evol. Microbiol.">
        <title>The Global Catalogue of Microorganisms (GCM) 10K type strain sequencing project: providing services to taxonomists for standard genome sequencing and annotation.</title>
        <authorList>
            <consortium name="The Broad Institute Genomics Platform"/>
            <consortium name="The Broad Institute Genome Sequencing Center for Infectious Disease"/>
            <person name="Wu L."/>
            <person name="Ma J."/>
        </authorList>
    </citation>
    <scope>NUCLEOTIDE SEQUENCE [LARGE SCALE GENOMIC DNA]</scope>
    <source>
        <strain evidence="3">KCTC 42143</strain>
    </source>
</reference>
<keyword evidence="1" id="KW-0812">Transmembrane</keyword>
<feature type="transmembrane region" description="Helical" evidence="1">
    <location>
        <begin position="109"/>
        <end position="132"/>
    </location>
</feature>
<name>A0ABW4NNU7_9LACT</name>
<sequence length="209" mass="23557">MNKEHFLIELKLNLTDLPPEKVSAILAEYEEKFAAELTAGKFEEQIANELGHPKQLAAERLIQFGIKPKPKEASYSQGDWVELDSEPGELNDEIEAQQSYSPFVQFIKAVFIIGFNLFFVLIPMIVLLFCLLGAWITGIAFSFAPIFGIFALLGTYSVATVFQTFMTILICGIGLVMLAVCYSFTRVLTKLFRRYLVWMRRAIVGGRLA</sequence>
<proteinExistence type="predicted"/>
<dbReference type="Proteomes" id="UP001597285">
    <property type="component" value="Unassembled WGS sequence"/>
</dbReference>
<dbReference type="EMBL" id="JBHUFF010000007">
    <property type="protein sequence ID" value="MFD1798562.1"/>
    <property type="molecule type" value="Genomic_DNA"/>
</dbReference>
<evidence type="ECO:0000256" key="1">
    <source>
        <dbReference type="SAM" id="Phobius"/>
    </source>
</evidence>
<protein>
    <submittedName>
        <fullName evidence="2">DUF1700 domain-containing protein</fullName>
    </submittedName>
</protein>
<comment type="caution">
    <text evidence="2">The sequence shown here is derived from an EMBL/GenBank/DDBJ whole genome shotgun (WGS) entry which is preliminary data.</text>
</comment>
<organism evidence="2 3">
    <name type="scientific">Carnobacterium antarcticum</name>
    <dbReference type="NCBI Taxonomy" id="2126436"/>
    <lineage>
        <taxon>Bacteria</taxon>
        <taxon>Bacillati</taxon>
        <taxon>Bacillota</taxon>
        <taxon>Bacilli</taxon>
        <taxon>Lactobacillales</taxon>
        <taxon>Carnobacteriaceae</taxon>
        <taxon>Carnobacterium</taxon>
    </lineage>
</organism>
<keyword evidence="1" id="KW-0472">Membrane</keyword>
<accession>A0ABW4NNU7</accession>
<evidence type="ECO:0000313" key="3">
    <source>
        <dbReference type="Proteomes" id="UP001597285"/>
    </source>
</evidence>
<feature type="transmembrane region" description="Helical" evidence="1">
    <location>
        <begin position="165"/>
        <end position="185"/>
    </location>
</feature>
<keyword evidence="3" id="KW-1185">Reference proteome</keyword>
<gene>
    <name evidence="2" type="ORF">ACFSBK_01655</name>
</gene>
<feature type="transmembrane region" description="Helical" evidence="1">
    <location>
        <begin position="139"/>
        <end position="159"/>
    </location>
</feature>
<dbReference type="Pfam" id="PF22564">
    <property type="entry name" value="HAAS"/>
    <property type="match status" value="1"/>
</dbReference>
<evidence type="ECO:0000313" key="2">
    <source>
        <dbReference type="EMBL" id="MFD1798562.1"/>
    </source>
</evidence>
<dbReference type="RefSeq" id="WP_058920035.1">
    <property type="nucleotide sequence ID" value="NZ_JBHSQC010000022.1"/>
</dbReference>